<feature type="domain" description="Ig-like" evidence="3">
    <location>
        <begin position="507"/>
        <end position="585"/>
    </location>
</feature>
<dbReference type="SUPFAM" id="SSF49265">
    <property type="entry name" value="Fibronectin type III"/>
    <property type="match status" value="1"/>
</dbReference>
<dbReference type="InterPro" id="IPR003598">
    <property type="entry name" value="Ig_sub2"/>
</dbReference>
<keyword evidence="6" id="KW-1185">Reference proteome</keyword>
<dbReference type="CDD" id="cd00096">
    <property type="entry name" value="Ig"/>
    <property type="match status" value="1"/>
</dbReference>
<protein>
    <submittedName>
        <fullName evidence="5">Uncharacterized protein</fullName>
    </submittedName>
</protein>
<evidence type="ECO:0000313" key="5">
    <source>
        <dbReference type="EMBL" id="CAH3180371.1"/>
    </source>
</evidence>
<evidence type="ECO:0000259" key="4">
    <source>
        <dbReference type="PROSITE" id="PS50853"/>
    </source>
</evidence>
<dbReference type="InterPro" id="IPR036116">
    <property type="entry name" value="FN3_sf"/>
</dbReference>
<dbReference type="PROSITE" id="PS50835">
    <property type="entry name" value="IG_LIKE"/>
    <property type="match status" value="6"/>
</dbReference>
<feature type="domain" description="Ig-like" evidence="3">
    <location>
        <begin position="152"/>
        <end position="233"/>
    </location>
</feature>
<evidence type="ECO:0000259" key="3">
    <source>
        <dbReference type="PROSITE" id="PS50835"/>
    </source>
</evidence>
<comment type="caution">
    <text evidence="5">The sequence shown here is derived from an EMBL/GenBank/DDBJ whole genome shotgun (WGS) entry which is preliminary data.</text>
</comment>
<feature type="region of interest" description="Disordered" evidence="1">
    <location>
        <begin position="833"/>
        <end position="868"/>
    </location>
</feature>
<sequence>MALADHFQLFSLKRKYSLMTTLAVVSSFLQIQAFTWNKAPSDPVYGILGENVTLRWSFKTDASHKLHYFTLLKYGMADMIMYSDVADKVVVYEPYVGSVVLARNATPSFTLINLKSGDVAKYCCKVNTLNAIGGSQGNTHFNCTHLKLLARPSITSAISSNRTLNETNDVTLSCTASGKPPPNVTWTKADDVGNVLSWSSSLELKNITRKQKGLYRCTADNGLGKAESSVRIVVQFAPSIKLSTTRYNFTEGTNMTLLCESDGFPAPIVTWSKIGGFSDFSYPSSQRLIIRNINRTEAGTYRCTASNGIGKPALHVMHVSVFCKFTTLNPASIVRGPLSQTVNETTDLHLFCNATGNPQPRIKWFRFRGLIRLELPSFDGILIVRNISKSDSGIYKCIAINGIGYEADATSTVTVNYKPRTTLLTPNATKVKAIEGHPVTFYCKADGVPPPILELHFNGVLLSYFINGEYVMEKINATDQGKYECVARNILGIRRITTFHVNVILPPSLDFVTKNATVNETDSLELFCNATGKPRPNITWTFLGGADEEYSRKGETLTISDVKRNQAGFYRCTASNNVTSTQAVNVLVTVNYKPEIKDRGEITTDNIMSWIGRETKITCEVEGVPLPEIIWTRDGRVASLKRLHLRVSTLTFTPQSESDFGAYLCKARNFLGVARKVISVKMLAKPEAPIILEVLAGVNDLVIRWNASITHPAGPVLDYLVQVKEEDDPLRLNNCSRIEEIASSFTCVLDNLKSGTVYFVRVAARNIVGYSDFTKEEIRTKDVDDDENKEMGALKQHKGKSTYVVDAIIGGVIGLSSLVVIIVAIVIDRRPCHKGSKKSNIDKSFKDGHDNEGFAENPKADELQEQQV</sequence>
<feature type="transmembrane region" description="Helical" evidence="2">
    <location>
        <begin position="803"/>
        <end position="827"/>
    </location>
</feature>
<dbReference type="Pfam" id="PF13927">
    <property type="entry name" value="Ig_3"/>
    <property type="match status" value="6"/>
</dbReference>
<proteinExistence type="predicted"/>
<keyword evidence="2" id="KW-1133">Transmembrane helix</keyword>
<evidence type="ECO:0000313" key="6">
    <source>
        <dbReference type="Proteomes" id="UP001159405"/>
    </source>
</evidence>
<dbReference type="SMART" id="SM00060">
    <property type="entry name" value="FN3"/>
    <property type="match status" value="1"/>
</dbReference>
<keyword evidence="2" id="KW-0472">Membrane</keyword>
<feature type="domain" description="Ig-like" evidence="3">
    <location>
        <begin position="419"/>
        <end position="497"/>
    </location>
</feature>
<gene>
    <name evidence="5" type="ORF">PLOB_00023303</name>
</gene>
<dbReference type="Proteomes" id="UP001159405">
    <property type="component" value="Unassembled WGS sequence"/>
</dbReference>
<dbReference type="SUPFAM" id="SSF48726">
    <property type="entry name" value="Immunoglobulin"/>
    <property type="match status" value="6"/>
</dbReference>
<feature type="domain" description="Ig-like" evidence="3">
    <location>
        <begin position="594"/>
        <end position="679"/>
    </location>
</feature>
<evidence type="ECO:0000256" key="1">
    <source>
        <dbReference type="SAM" id="MobiDB-lite"/>
    </source>
</evidence>
<dbReference type="InterPro" id="IPR050958">
    <property type="entry name" value="Cell_Adh-Cytoskel_Orgn"/>
</dbReference>
<dbReference type="PANTHER" id="PTHR45080">
    <property type="entry name" value="CONTACTIN 5"/>
    <property type="match status" value="1"/>
</dbReference>
<dbReference type="SMART" id="SM00409">
    <property type="entry name" value="IG"/>
    <property type="match status" value="7"/>
</dbReference>
<dbReference type="SMART" id="SM00408">
    <property type="entry name" value="IGc2"/>
    <property type="match status" value="6"/>
</dbReference>
<keyword evidence="2" id="KW-0812">Transmembrane</keyword>
<reference evidence="5 6" key="1">
    <citation type="submission" date="2022-05" db="EMBL/GenBank/DDBJ databases">
        <authorList>
            <consortium name="Genoscope - CEA"/>
            <person name="William W."/>
        </authorList>
    </citation>
    <scope>NUCLEOTIDE SEQUENCE [LARGE SCALE GENOMIC DNA]</scope>
</reference>
<accession>A0ABN8RLW0</accession>
<evidence type="ECO:0000256" key="2">
    <source>
        <dbReference type="SAM" id="Phobius"/>
    </source>
</evidence>
<dbReference type="EMBL" id="CALNXK010000275">
    <property type="protein sequence ID" value="CAH3180371.1"/>
    <property type="molecule type" value="Genomic_DNA"/>
</dbReference>
<dbReference type="InterPro" id="IPR013783">
    <property type="entry name" value="Ig-like_fold"/>
</dbReference>
<dbReference type="CDD" id="cd00063">
    <property type="entry name" value="FN3"/>
    <property type="match status" value="1"/>
</dbReference>
<dbReference type="InterPro" id="IPR003961">
    <property type="entry name" value="FN3_dom"/>
</dbReference>
<feature type="domain" description="Fibronectin type-III" evidence="4">
    <location>
        <begin position="685"/>
        <end position="786"/>
    </location>
</feature>
<organism evidence="5 6">
    <name type="scientific">Porites lobata</name>
    <dbReference type="NCBI Taxonomy" id="104759"/>
    <lineage>
        <taxon>Eukaryota</taxon>
        <taxon>Metazoa</taxon>
        <taxon>Cnidaria</taxon>
        <taxon>Anthozoa</taxon>
        <taxon>Hexacorallia</taxon>
        <taxon>Scleractinia</taxon>
        <taxon>Fungiina</taxon>
        <taxon>Poritidae</taxon>
        <taxon>Porites</taxon>
    </lineage>
</organism>
<feature type="compositionally biased region" description="Basic and acidic residues" evidence="1">
    <location>
        <begin position="839"/>
        <end position="862"/>
    </location>
</feature>
<dbReference type="Gene3D" id="2.60.40.10">
    <property type="entry name" value="Immunoglobulins"/>
    <property type="match status" value="8"/>
</dbReference>
<name>A0ABN8RLW0_9CNID</name>
<dbReference type="InterPro" id="IPR007110">
    <property type="entry name" value="Ig-like_dom"/>
</dbReference>
<dbReference type="Pfam" id="PF00041">
    <property type="entry name" value="fn3"/>
    <property type="match status" value="1"/>
</dbReference>
<dbReference type="InterPro" id="IPR003599">
    <property type="entry name" value="Ig_sub"/>
</dbReference>
<dbReference type="PROSITE" id="PS50853">
    <property type="entry name" value="FN3"/>
    <property type="match status" value="1"/>
</dbReference>
<dbReference type="PANTHER" id="PTHR45080:SF27">
    <property type="entry name" value="NEURAL CELL ADHESION MOLECULE 1-LIKE"/>
    <property type="match status" value="1"/>
</dbReference>
<feature type="domain" description="Ig-like" evidence="3">
    <location>
        <begin position="238"/>
        <end position="320"/>
    </location>
</feature>
<feature type="domain" description="Ig-like" evidence="3">
    <location>
        <begin position="330"/>
        <end position="416"/>
    </location>
</feature>
<dbReference type="InterPro" id="IPR036179">
    <property type="entry name" value="Ig-like_dom_sf"/>
</dbReference>